<evidence type="ECO:0000313" key="3">
    <source>
        <dbReference type="Proteomes" id="UP000257109"/>
    </source>
</evidence>
<dbReference type="InterPro" id="IPR005162">
    <property type="entry name" value="Retrotrans_gag_dom"/>
</dbReference>
<protein>
    <recommendedName>
        <fullName evidence="1">Retrotransposon gag domain-containing protein</fullName>
    </recommendedName>
</protein>
<dbReference type="AlphaFoldDB" id="A0A371EHD3"/>
<dbReference type="EMBL" id="QJKJ01013895">
    <property type="protein sequence ID" value="RDX65455.1"/>
    <property type="molecule type" value="Genomic_DNA"/>
</dbReference>
<dbReference type="Proteomes" id="UP000257109">
    <property type="component" value="Unassembled WGS sequence"/>
</dbReference>
<reference evidence="2" key="1">
    <citation type="submission" date="2018-05" db="EMBL/GenBank/DDBJ databases">
        <title>Draft genome of Mucuna pruriens seed.</title>
        <authorList>
            <person name="Nnadi N.E."/>
            <person name="Vos R."/>
            <person name="Hasami M.H."/>
            <person name="Devisetty U.K."/>
            <person name="Aguiy J.C."/>
        </authorList>
    </citation>
    <scope>NUCLEOTIDE SEQUENCE [LARGE SCALE GENOMIC DNA]</scope>
    <source>
        <strain evidence="2">JCA_2017</strain>
    </source>
</reference>
<feature type="non-terminal residue" evidence="2">
    <location>
        <position position="1"/>
    </location>
</feature>
<accession>A0A371EHD3</accession>
<sequence>MKRMFLEKFFPASRTTTIRKEICEIRQHSGETLHEYWERFNKLCATYPHHQIILTMMDYSMIDVANGGALMDKMPIATRHLILNMASNTQ</sequence>
<proteinExistence type="predicted"/>
<evidence type="ECO:0000313" key="2">
    <source>
        <dbReference type="EMBL" id="RDX65455.1"/>
    </source>
</evidence>
<name>A0A371EHD3_MUCPR</name>
<dbReference type="OrthoDB" id="1689420at2759"/>
<gene>
    <name evidence="2" type="ORF">CR513_55891</name>
</gene>
<feature type="domain" description="Retrotransposon gag" evidence="1">
    <location>
        <begin position="1"/>
        <end position="52"/>
    </location>
</feature>
<dbReference type="PANTHER" id="PTHR33223">
    <property type="entry name" value="CCHC-TYPE DOMAIN-CONTAINING PROTEIN"/>
    <property type="match status" value="1"/>
</dbReference>
<evidence type="ECO:0000259" key="1">
    <source>
        <dbReference type="Pfam" id="PF03732"/>
    </source>
</evidence>
<dbReference type="PANTHER" id="PTHR33223:SF3">
    <property type="match status" value="1"/>
</dbReference>
<comment type="caution">
    <text evidence="2">The sequence shown here is derived from an EMBL/GenBank/DDBJ whole genome shotgun (WGS) entry which is preliminary data.</text>
</comment>
<keyword evidence="3" id="KW-1185">Reference proteome</keyword>
<organism evidence="2 3">
    <name type="scientific">Mucuna pruriens</name>
    <name type="common">Velvet bean</name>
    <name type="synonym">Dolichos pruriens</name>
    <dbReference type="NCBI Taxonomy" id="157652"/>
    <lineage>
        <taxon>Eukaryota</taxon>
        <taxon>Viridiplantae</taxon>
        <taxon>Streptophyta</taxon>
        <taxon>Embryophyta</taxon>
        <taxon>Tracheophyta</taxon>
        <taxon>Spermatophyta</taxon>
        <taxon>Magnoliopsida</taxon>
        <taxon>eudicotyledons</taxon>
        <taxon>Gunneridae</taxon>
        <taxon>Pentapetalae</taxon>
        <taxon>rosids</taxon>
        <taxon>fabids</taxon>
        <taxon>Fabales</taxon>
        <taxon>Fabaceae</taxon>
        <taxon>Papilionoideae</taxon>
        <taxon>50 kb inversion clade</taxon>
        <taxon>NPAAA clade</taxon>
        <taxon>indigoferoid/millettioid clade</taxon>
        <taxon>Phaseoleae</taxon>
        <taxon>Mucuna</taxon>
    </lineage>
</organism>
<dbReference type="Pfam" id="PF03732">
    <property type="entry name" value="Retrotrans_gag"/>
    <property type="match status" value="1"/>
</dbReference>